<gene>
    <name evidence="2" type="ORF">Lnau_0193</name>
</gene>
<feature type="transmembrane region" description="Helical" evidence="1">
    <location>
        <begin position="421"/>
        <end position="441"/>
    </location>
</feature>
<keyword evidence="1" id="KW-0472">Membrane</keyword>
<feature type="transmembrane region" description="Helical" evidence="1">
    <location>
        <begin position="327"/>
        <end position="350"/>
    </location>
</feature>
<feature type="transmembrane region" description="Helical" evidence="1">
    <location>
        <begin position="396"/>
        <end position="415"/>
    </location>
</feature>
<evidence type="ECO:0000256" key="1">
    <source>
        <dbReference type="SAM" id="Phobius"/>
    </source>
</evidence>
<reference evidence="2 3" key="1">
    <citation type="submission" date="2015-11" db="EMBL/GenBank/DDBJ databases">
        <title>Genomic analysis of 38 Legionella species identifies large and diverse effector repertoires.</title>
        <authorList>
            <person name="Burstein D."/>
            <person name="Amaro F."/>
            <person name="Zusman T."/>
            <person name="Lifshitz Z."/>
            <person name="Cohen O."/>
            <person name="Gilbert J.A."/>
            <person name="Pupko T."/>
            <person name="Shuman H.A."/>
            <person name="Segal G."/>
        </authorList>
    </citation>
    <scope>NUCLEOTIDE SEQUENCE [LARGE SCALE GENOMIC DNA]</scope>
    <source>
        <strain evidence="2 3">ATCC 49506</strain>
    </source>
</reference>
<proteinExistence type="predicted"/>
<dbReference type="EMBL" id="LNYO01000001">
    <property type="protein sequence ID" value="KTD39426.1"/>
    <property type="molecule type" value="Genomic_DNA"/>
</dbReference>
<keyword evidence="1" id="KW-0812">Transmembrane</keyword>
<feature type="transmembrane region" description="Helical" evidence="1">
    <location>
        <begin position="362"/>
        <end position="384"/>
    </location>
</feature>
<feature type="transmembrane region" description="Helical" evidence="1">
    <location>
        <begin position="163"/>
        <end position="183"/>
    </location>
</feature>
<feature type="transmembrane region" description="Helical" evidence="1">
    <location>
        <begin position="230"/>
        <end position="253"/>
    </location>
</feature>
<protein>
    <recommendedName>
        <fullName evidence="4">Polysaccharide biosynthesis protein</fullName>
    </recommendedName>
</protein>
<feature type="transmembrane region" description="Helical" evidence="1">
    <location>
        <begin position="189"/>
        <end position="210"/>
    </location>
</feature>
<accession>A0A0W0X4C0</accession>
<name>A0A0W0X4C0_9GAMM</name>
<dbReference type="PATRIC" id="fig|45070.6.peg.200"/>
<dbReference type="STRING" id="45070.Lnau_0193"/>
<dbReference type="Pfam" id="PF16933">
    <property type="entry name" value="PelG"/>
    <property type="match status" value="1"/>
</dbReference>
<dbReference type="AlphaFoldDB" id="A0A0W0X4C0"/>
<evidence type="ECO:0000313" key="3">
    <source>
        <dbReference type="Proteomes" id="UP000054725"/>
    </source>
</evidence>
<keyword evidence="1" id="KW-1133">Transmembrane helix</keyword>
<feature type="transmembrane region" description="Helical" evidence="1">
    <location>
        <begin position="21"/>
        <end position="52"/>
    </location>
</feature>
<organism evidence="2 3">
    <name type="scientific">Legionella nautarum</name>
    <dbReference type="NCBI Taxonomy" id="45070"/>
    <lineage>
        <taxon>Bacteria</taxon>
        <taxon>Pseudomonadati</taxon>
        <taxon>Pseudomonadota</taxon>
        <taxon>Gammaproteobacteria</taxon>
        <taxon>Legionellales</taxon>
        <taxon>Legionellaceae</taxon>
        <taxon>Legionella</taxon>
    </lineage>
</organism>
<dbReference type="InterPro" id="IPR031617">
    <property type="entry name" value="PelG"/>
</dbReference>
<keyword evidence="3" id="KW-1185">Reference proteome</keyword>
<evidence type="ECO:0000313" key="2">
    <source>
        <dbReference type="EMBL" id="KTD39426.1"/>
    </source>
</evidence>
<dbReference type="RefSeq" id="WP_058503278.1">
    <property type="nucleotide sequence ID" value="NZ_CAAAIF010000002.1"/>
</dbReference>
<comment type="caution">
    <text evidence="2">The sequence shown here is derived from an EMBL/GenBank/DDBJ whole genome shotgun (WGS) entry which is preliminary data.</text>
</comment>
<feature type="transmembrane region" description="Helical" evidence="1">
    <location>
        <begin position="134"/>
        <end position="156"/>
    </location>
</feature>
<sequence length="457" mass="51534">MAGIGFSLRKILNHETIARTVAAYTVAGIIGGGPWLASIISILILAILVAFIPGNQQAITQFQIIITYLIAGSLIFSGSAGNSFSRYCSDQLFLNKPAYLVSNLNGMMLIVTSAGGLLAFLFVLFFFPQQDICFRFLLMGSFIALSNIWVVVTLLTALKDYKIILKGFAGSYAVVVILAYLLRNYGLDGFMFGFIIGQVLLLFILLLAIYKEFPTNSIIDFHFLEKDSMFKILIVSGFFFNLAIWIDKFIFWFNPSTSYPVIGIFRASWVYDIPMFLAYLCLLPGLAVFLLLVETDFSDYYSRFNESIRNGKSLDYIKIAGDQMISYAFNVISSIVKIQALTVMLVFLFGERILQLLHISVLYYNLLYIAVIGTSLQVLILAINDILYYMDRRGDVFVLSLLYFILNLIFTPISIYLGPFYYGFGFTFALAIVCILGMYFLSEEFSDLEYKAIMLRG</sequence>
<feature type="transmembrane region" description="Helical" evidence="1">
    <location>
        <begin position="106"/>
        <end position="128"/>
    </location>
</feature>
<feature type="transmembrane region" description="Helical" evidence="1">
    <location>
        <begin position="64"/>
        <end position="85"/>
    </location>
</feature>
<dbReference type="Proteomes" id="UP000054725">
    <property type="component" value="Unassembled WGS sequence"/>
</dbReference>
<evidence type="ECO:0008006" key="4">
    <source>
        <dbReference type="Google" id="ProtNLM"/>
    </source>
</evidence>
<feature type="transmembrane region" description="Helical" evidence="1">
    <location>
        <begin position="273"/>
        <end position="293"/>
    </location>
</feature>
<dbReference type="OrthoDB" id="37830at2"/>